<reference evidence="12" key="1">
    <citation type="submission" date="2024-02" db="UniProtKB">
        <authorList>
            <consortium name="WormBaseParasite"/>
        </authorList>
    </citation>
    <scope>IDENTIFICATION</scope>
</reference>
<evidence type="ECO:0000256" key="4">
    <source>
        <dbReference type="ARBA" id="ARBA00022862"/>
    </source>
</evidence>
<dbReference type="EC" id="1.11.1.24" evidence="2"/>
<evidence type="ECO:0000256" key="6">
    <source>
        <dbReference type="ARBA" id="ARBA00023157"/>
    </source>
</evidence>
<dbReference type="PROSITE" id="PS51352">
    <property type="entry name" value="THIOREDOXIN_2"/>
    <property type="match status" value="1"/>
</dbReference>
<keyword evidence="6" id="KW-1015">Disulfide bond</keyword>
<sequence length="1320" mass="153371">MESTTSNYHFQSKIFLVDFHFQIPDTNIEEHWMKILNDINVRLGDIKSIEEALSIFQRNFSSELSDKNSLPILTRGCLYGYLTDESDDAKYFYLLKILAEKEEISWTHLCVSMNQLILDHFYLLNVPTRIKLFSLINRLVNENVMIVTKTIVNIFHAICGKDNKREKDNFKTCNELCVLLLHLKQSDFCNSSKNKDICFLYTTSLVILSRILMEYAKAENSEIAMKSSIAEFIVFILTEKTNELPVMGRELFLVFKTLSKINDINVIIGKLLQTDLLKEAKNIASLDDIAFKPSYISSSTRVVPMHLSKKISFVCSLIPPGINVAPMRHMNIFYENYISGPQATSLAGEVVRHVMYSRDLLVYGQNKPSNIVTHDKRVSFICMLMNMFIKNNSDFSYLVQRLVWDICFYNENFESEFYCSDKQAAPEHFKLLSIPCKVILFYLNTAQTPQISLIFDVIFQICDSYKGNSVNCYNSFGHYLKVLKKHSFIKEPLDILEHGKITSTIKEKFKKYLPEFYPNKVNVSKPTNLMMNDNSIGPRFIPPSKFTQKGDVNNSLNKIPIKTSNLLTNYNNTNNDATKESKKELFNKIKNNMKSNMAENGKNTKDDDSVNEGRKALLSYDKDNEKNKMTKNIKVEKNAVDDVICKLPSELQQLFINMTENIDINLEDSGNQMLSILTYLTENFDDIGENLPSLLCDAISMTFDNFFKQESFIPEKIDKNRLKEFFMHPFFVLPRMINTLETNDESRNLLLTLLSLLVKKVSQIGFLVLFFLNEEEGNENINDMKSTLYKDLWKILDINTFEDQLGSDLKLCNTCDHVLFFKCLQYAFKKYQTEYLSSVSLMKLMFYSLDPNQLTNLLEIIVDDDDIAIFTKSSFPNILLDSVSWPDYAQRNLWDLIDSQDIHFDWYAPCMHKLDIEKSPILRRKLYILFAYHPSPLQQMIKNIFLRSTNDKLPSMYLKITIGSDEAGEKLLSHLGQLLVKSLEKGEIYDNNENGKIRKISLELIYSHLNTFITQFYKSNSEDAVIQDFFNDKVIKKHFQCIKTQPNCFKLRQKYQKLLSTIDMFLNIKGSPKSNRRRRVRNNSTNETEKVKPKRRRIDIDIHNYRKITIECMMYREHSIYNMSKTIIGKPAPEFTLEGVYEYDFKMISLNDYKGKYVVLFFYPNDFTFVCPTEIIAFSERIKEFEEIDTVVLACSCDSKYSHFAWISMPRKEGGLGEMKIPVLSDYTKKIARDYGVLKEDEGSSFRGLFIIDREGILRQITINDMPVGRSVDETLRLVKAFQYTDKHGEVCPANWKPGDKTIKPTITESKDFFKEENKE</sequence>
<dbReference type="Gene3D" id="3.40.30.10">
    <property type="entry name" value="Glutaredoxin"/>
    <property type="match status" value="1"/>
</dbReference>
<evidence type="ECO:0000256" key="8">
    <source>
        <dbReference type="ARBA" id="ARBA00049091"/>
    </source>
</evidence>
<evidence type="ECO:0000313" key="11">
    <source>
        <dbReference type="Proteomes" id="UP000035681"/>
    </source>
</evidence>
<evidence type="ECO:0000313" key="12">
    <source>
        <dbReference type="WBParaSite" id="TCONS_00004772.p1"/>
    </source>
</evidence>
<keyword evidence="4" id="KW-0049">Antioxidant</keyword>
<evidence type="ECO:0000256" key="7">
    <source>
        <dbReference type="ARBA" id="ARBA00023284"/>
    </source>
</evidence>
<protein>
    <recommendedName>
        <fullName evidence="2">thioredoxin-dependent peroxiredoxin</fullName>
        <ecNumber evidence="2">1.11.1.24</ecNumber>
    </recommendedName>
</protein>
<evidence type="ECO:0000256" key="9">
    <source>
        <dbReference type="SAM" id="MobiDB-lite"/>
    </source>
</evidence>
<dbReference type="Pfam" id="PF10417">
    <property type="entry name" value="1-cysPrx_C"/>
    <property type="match status" value="1"/>
</dbReference>
<dbReference type="Pfam" id="PF24566">
    <property type="entry name" value="HEAT_Ints3_C"/>
    <property type="match status" value="1"/>
</dbReference>
<comment type="catalytic activity">
    <reaction evidence="8">
        <text>a hydroperoxide + [thioredoxin]-dithiol = an alcohol + [thioredoxin]-disulfide + H2O</text>
        <dbReference type="Rhea" id="RHEA:62620"/>
        <dbReference type="Rhea" id="RHEA-COMP:10698"/>
        <dbReference type="Rhea" id="RHEA-COMP:10700"/>
        <dbReference type="ChEBI" id="CHEBI:15377"/>
        <dbReference type="ChEBI" id="CHEBI:29950"/>
        <dbReference type="ChEBI" id="CHEBI:30879"/>
        <dbReference type="ChEBI" id="CHEBI:35924"/>
        <dbReference type="ChEBI" id="CHEBI:50058"/>
        <dbReference type="EC" id="1.11.1.24"/>
    </reaction>
</comment>
<evidence type="ECO:0000256" key="1">
    <source>
        <dbReference type="ARBA" id="ARBA00009796"/>
    </source>
</evidence>
<feature type="domain" description="Thioredoxin" evidence="10">
    <location>
        <begin position="1126"/>
        <end position="1284"/>
    </location>
</feature>
<dbReference type="Proteomes" id="UP000035681">
    <property type="component" value="Unplaced"/>
</dbReference>
<dbReference type="GO" id="GO:0005829">
    <property type="term" value="C:cytosol"/>
    <property type="evidence" value="ECO:0007669"/>
    <property type="project" value="TreeGrafter"/>
</dbReference>
<keyword evidence="7" id="KW-0676">Redox-active center</keyword>
<evidence type="ECO:0000256" key="5">
    <source>
        <dbReference type="ARBA" id="ARBA00023002"/>
    </source>
</evidence>
<organism evidence="11 12">
    <name type="scientific">Strongyloides stercoralis</name>
    <name type="common">Threadworm</name>
    <dbReference type="NCBI Taxonomy" id="6248"/>
    <lineage>
        <taxon>Eukaryota</taxon>
        <taxon>Metazoa</taxon>
        <taxon>Ecdysozoa</taxon>
        <taxon>Nematoda</taxon>
        <taxon>Chromadorea</taxon>
        <taxon>Rhabditida</taxon>
        <taxon>Tylenchina</taxon>
        <taxon>Panagrolaimomorpha</taxon>
        <taxon>Strongyloidoidea</taxon>
        <taxon>Strongyloididae</taxon>
        <taxon>Strongyloides</taxon>
    </lineage>
</organism>
<dbReference type="InterPro" id="IPR050217">
    <property type="entry name" value="Peroxiredoxin"/>
</dbReference>
<dbReference type="InterPro" id="IPR019333">
    <property type="entry name" value="INTS3_N"/>
</dbReference>
<proteinExistence type="inferred from homology"/>
<dbReference type="CDD" id="cd03015">
    <property type="entry name" value="PRX_Typ2cys"/>
    <property type="match status" value="1"/>
</dbReference>
<keyword evidence="5" id="KW-0560">Oxidoreductase</keyword>
<dbReference type="Pfam" id="PF10189">
    <property type="entry name" value="Ints3_N"/>
    <property type="match status" value="1"/>
</dbReference>
<dbReference type="GO" id="GO:0045454">
    <property type="term" value="P:cell redox homeostasis"/>
    <property type="evidence" value="ECO:0007669"/>
    <property type="project" value="TreeGrafter"/>
</dbReference>
<dbReference type="InterPro" id="IPR013766">
    <property type="entry name" value="Thioredoxin_domain"/>
</dbReference>
<dbReference type="FunFam" id="3.40.30.10:FF:000003">
    <property type="entry name" value="Peroxiredoxin 1"/>
    <property type="match status" value="1"/>
</dbReference>
<accession>A0AAF5D083</accession>
<dbReference type="InterPro" id="IPR036249">
    <property type="entry name" value="Thioredoxin-like_sf"/>
</dbReference>
<feature type="region of interest" description="Disordered" evidence="9">
    <location>
        <begin position="1073"/>
        <end position="1093"/>
    </location>
</feature>
<comment type="similarity">
    <text evidence="1">Belongs to the peroxiredoxin family. AhpC/Prx1 subfamily.</text>
</comment>
<dbReference type="GO" id="GO:0019430">
    <property type="term" value="P:removal of superoxide radicals"/>
    <property type="evidence" value="ECO:0007669"/>
    <property type="project" value="TreeGrafter"/>
</dbReference>
<dbReference type="AlphaFoldDB" id="A0AAF5D083"/>
<dbReference type="PANTHER" id="PTHR10681">
    <property type="entry name" value="THIOREDOXIN PEROXIDASE"/>
    <property type="match status" value="1"/>
</dbReference>
<dbReference type="GO" id="GO:0042744">
    <property type="term" value="P:hydrogen peroxide catabolic process"/>
    <property type="evidence" value="ECO:0007669"/>
    <property type="project" value="TreeGrafter"/>
</dbReference>
<dbReference type="InterPro" id="IPR056518">
    <property type="entry name" value="HEAT_Ints3_C"/>
</dbReference>
<dbReference type="InterPro" id="IPR019479">
    <property type="entry name" value="Peroxiredoxin_C"/>
</dbReference>
<evidence type="ECO:0000259" key="10">
    <source>
        <dbReference type="PROSITE" id="PS51352"/>
    </source>
</evidence>
<evidence type="ECO:0000256" key="3">
    <source>
        <dbReference type="ARBA" id="ARBA00022559"/>
    </source>
</evidence>
<keyword evidence="3" id="KW-0575">Peroxidase</keyword>
<dbReference type="SUPFAM" id="SSF52833">
    <property type="entry name" value="Thioredoxin-like"/>
    <property type="match status" value="1"/>
</dbReference>
<dbReference type="GO" id="GO:0008379">
    <property type="term" value="F:thioredoxin peroxidase activity"/>
    <property type="evidence" value="ECO:0007669"/>
    <property type="project" value="TreeGrafter"/>
</dbReference>
<name>A0AAF5D083_STRER</name>
<evidence type="ECO:0000256" key="2">
    <source>
        <dbReference type="ARBA" id="ARBA00013017"/>
    </source>
</evidence>
<dbReference type="InterPro" id="IPR000866">
    <property type="entry name" value="AhpC/TSA"/>
</dbReference>
<keyword evidence="11" id="KW-1185">Reference proteome</keyword>
<dbReference type="Pfam" id="PF00578">
    <property type="entry name" value="AhpC-TSA"/>
    <property type="match status" value="1"/>
</dbReference>
<dbReference type="PANTHER" id="PTHR10681:SF163">
    <property type="entry name" value="AT16346P-RELATED"/>
    <property type="match status" value="1"/>
</dbReference>
<dbReference type="WBParaSite" id="TCONS_00004772.p1">
    <property type="protein sequence ID" value="TCONS_00004772.p1"/>
    <property type="gene ID" value="XLOC_002761"/>
</dbReference>